<accession>A0ABR4G7B0</accession>
<evidence type="ECO:0000313" key="1">
    <source>
        <dbReference type="EMBL" id="KAL2794906.1"/>
    </source>
</evidence>
<name>A0ABR4G7B0_9EURO</name>
<sequence>MEMVRVLLADPRTDVRSVDSHGRSAFTIAKPYGICKMAVLLDQHICRTEQGFFRTTLAHSSREKCSYMMFCER</sequence>
<reference evidence="1 2" key="1">
    <citation type="submission" date="2024-07" db="EMBL/GenBank/DDBJ databases">
        <title>Section-level genome sequencing and comparative genomics of Aspergillus sections Usti and Cavernicolus.</title>
        <authorList>
            <consortium name="Lawrence Berkeley National Laboratory"/>
            <person name="Nybo J.L."/>
            <person name="Vesth T.C."/>
            <person name="Theobald S."/>
            <person name="Frisvad J.C."/>
            <person name="Larsen T.O."/>
            <person name="Kjaerboelling I."/>
            <person name="Rothschild-Mancinelli K."/>
            <person name="Lyhne E.K."/>
            <person name="Kogle M.E."/>
            <person name="Barry K."/>
            <person name="Clum A."/>
            <person name="Na H."/>
            <person name="Ledsgaard L."/>
            <person name="Lin J."/>
            <person name="Lipzen A."/>
            <person name="Kuo A."/>
            <person name="Riley R."/>
            <person name="Mondo S."/>
            <person name="Labutti K."/>
            <person name="Haridas S."/>
            <person name="Pangalinan J."/>
            <person name="Salamov A.A."/>
            <person name="Simmons B.A."/>
            <person name="Magnuson J.K."/>
            <person name="Chen J."/>
            <person name="Drula E."/>
            <person name="Henrissat B."/>
            <person name="Wiebenga A."/>
            <person name="Lubbers R.J."/>
            <person name="Gomes A.C."/>
            <person name="Makela M.R."/>
            <person name="Stajich J."/>
            <person name="Grigoriev I.V."/>
            <person name="Mortensen U.H."/>
            <person name="De Vries R.P."/>
            <person name="Baker S.E."/>
            <person name="Andersen M.R."/>
        </authorList>
    </citation>
    <scope>NUCLEOTIDE SEQUENCE [LARGE SCALE GENOMIC DNA]</scope>
    <source>
        <strain evidence="1 2">CBS 209.92</strain>
    </source>
</reference>
<comment type="caution">
    <text evidence="1">The sequence shown here is derived from an EMBL/GenBank/DDBJ whole genome shotgun (WGS) entry which is preliminary data.</text>
</comment>
<gene>
    <name evidence="1" type="ORF">BJX66DRAFT_303019</name>
</gene>
<proteinExistence type="predicted"/>
<evidence type="ECO:0000313" key="2">
    <source>
        <dbReference type="Proteomes" id="UP001610563"/>
    </source>
</evidence>
<dbReference type="Proteomes" id="UP001610563">
    <property type="component" value="Unassembled WGS sequence"/>
</dbReference>
<organism evidence="1 2">
    <name type="scientific">Aspergillus keveii</name>
    <dbReference type="NCBI Taxonomy" id="714993"/>
    <lineage>
        <taxon>Eukaryota</taxon>
        <taxon>Fungi</taxon>
        <taxon>Dikarya</taxon>
        <taxon>Ascomycota</taxon>
        <taxon>Pezizomycotina</taxon>
        <taxon>Eurotiomycetes</taxon>
        <taxon>Eurotiomycetidae</taxon>
        <taxon>Eurotiales</taxon>
        <taxon>Aspergillaceae</taxon>
        <taxon>Aspergillus</taxon>
        <taxon>Aspergillus subgen. Nidulantes</taxon>
    </lineage>
</organism>
<protein>
    <submittedName>
        <fullName evidence="1">Uncharacterized protein</fullName>
    </submittedName>
</protein>
<dbReference type="EMBL" id="JBFTWV010000040">
    <property type="protein sequence ID" value="KAL2794906.1"/>
    <property type="molecule type" value="Genomic_DNA"/>
</dbReference>
<keyword evidence="2" id="KW-1185">Reference proteome</keyword>